<feature type="region of interest" description="Disordered" evidence="1">
    <location>
        <begin position="64"/>
        <end position="107"/>
    </location>
</feature>
<dbReference type="WBParaSite" id="Gr19_v10_g4937.t1">
    <property type="protein sequence ID" value="Gr19_v10_g4937.t1"/>
    <property type="gene ID" value="Gr19_v10_g4937"/>
</dbReference>
<organism evidence="2 3">
    <name type="scientific">Globodera rostochiensis</name>
    <name type="common">Golden nematode worm</name>
    <name type="synonym">Heterodera rostochiensis</name>
    <dbReference type="NCBI Taxonomy" id="31243"/>
    <lineage>
        <taxon>Eukaryota</taxon>
        <taxon>Metazoa</taxon>
        <taxon>Ecdysozoa</taxon>
        <taxon>Nematoda</taxon>
        <taxon>Chromadorea</taxon>
        <taxon>Rhabditida</taxon>
        <taxon>Tylenchina</taxon>
        <taxon>Tylenchomorpha</taxon>
        <taxon>Tylenchoidea</taxon>
        <taxon>Heteroderidae</taxon>
        <taxon>Heteroderinae</taxon>
        <taxon>Globodera</taxon>
    </lineage>
</organism>
<accession>A0A914HX30</accession>
<sequence length="140" mass="14859">MQNPTSGRPLTTSDFFPNNGGLDGWGEGVRQPSHFPLLFPSLRRQQSRRWEAIVECGVAATALPQGEGMAGGDKESIGRSASPLLSYKPNQDQASHSPHPTLPLSPPLPPIAAAVPCPSPHLISTHCSPPTNSSQYLSTI</sequence>
<evidence type="ECO:0000313" key="2">
    <source>
        <dbReference type="Proteomes" id="UP000887572"/>
    </source>
</evidence>
<protein>
    <submittedName>
        <fullName evidence="3">Uncharacterized protein</fullName>
    </submittedName>
</protein>
<proteinExistence type="predicted"/>
<evidence type="ECO:0000313" key="3">
    <source>
        <dbReference type="WBParaSite" id="Gr19_v10_g4937.t1"/>
    </source>
</evidence>
<keyword evidence="2" id="KW-1185">Reference proteome</keyword>
<feature type="compositionally biased region" description="Polar residues" evidence="1">
    <location>
        <begin position="1"/>
        <end position="16"/>
    </location>
</feature>
<dbReference type="AlphaFoldDB" id="A0A914HX30"/>
<name>A0A914HX30_GLORO</name>
<feature type="region of interest" description="Disordered" evidence="1">
    <location>
        <begin position="1"/>
        <end position="27"/>
    </location>
</feature>
<evidence type="ECO:0000256" key="1">
    <source>
        <dbReference type="SAM" id="MobiDB-lite"/>
    </source>
</evidence>
<reference evidence="3" key="1">
    <citation type="submission" date="2022-11" db="UniProtKB">
        <authorList>
            <consortium name="WormBaseParasite"/>
        </authorList>
    </citation>
    <scope>IDENTIFICATION</scope>
</reference>
<dbReference type="Proteomes" id="UP000887572">
    <property type="component" value="Unplaced"/>
</dbReference>